<dbReference type="PANTHER" id="PTHR47470:SF1">
    <property type="entry name" value="FAD-DEPENDENT OXIDOREDUCTASE 2 FAD BINDING DOMAIN-CONTAINING PROTEIN"/>
    <property type="match status" value="1"/>
</dbReference>
<keyword evidence="7" id="KW-1185">Reference proteome</keyword>
<dbReference type="PANTHER" id="PTHR47470">
    <property type="entry name" value="CHOLESTEROL OXIDASE"/>
    <property type="match status" value="1"/>
</dbReference>
<evidence type="ECO:0000313" key="6">
    <source>
        <dbReference type="EMBL" id="SDD99906.1"/>
    </source>
</evidence>
<evidence type="ECO:0000256" key="5">
    <source>
        <dbReference type="ARBA" id="ARBA00023002"/>
    </source>
</evidence>
<comment type="similarity">
    <text evidence="2">Belongs to the GMC oxidoreductase family.</text>
</comment>
<sequence length="212" mass="23284">MLRQERKETGLTFRELMSGPFTMGVTDPEEGASIGERTEWRMVLRATVTIADAGAFLSDPRPPATLTGEVRLPGVRRHIPFDNGVFRLFPPAGRAYRTLMVYEFGFSDNGVRYHVAGYKATSENPMPAKLWADTTTLATRLYRGQDTSGEVVGAGVLRLSALELARLIASLRTPRARDVVDAAKAAGGYALLFTRSLADTYLPLSIMERGRS</sequence>
<evidence type="ECO:0000313" key="7">
    <source>
        <dbReference type="Proteomes" id="UP000199494"/>
    </source>
</evidence>
<comment type="cofactor">
    <cofactor evidence="1">
        <name>FAD</name>
        <dbReference type="ChEBI" id="CHEBI:57692"/>
    </cofactor>
</comment>
<dbReference type="AlphaFoldDB" id="A0A222VKI0"/>
<dbReference type="InterPro" id="IPR052542">
    <property type="entry name" value="Cholesterol_Oxidase"/>
</dbReference>
<gene>
    <name evidence="6" type="ORF">SAMN05421630_11616</name>
</gene>
<dbReference type="KEGG" id="pmad:BAY61_04910"/>
<dbReference type="EMBL" id="FMZE01000016">
    <property type="protein sequence ID" value="SDD99906.1"/>
    <property type="molecule type" value="Genomic_DNA"/>
</dbReference>
<reference evidence="6 7" key="1">
    <citation type="submission" date="2016-10" db="EMBL/GenBank/DDBJ databases">
        <authorList>
            <person name="de Groot N.N."/>
        </authorList>
    </citation>
    <scope>NUCLEOTIDE SEQUENCE [LARGE SCALE GENOMIC DNA]</scope>
    <source>
        <strain evidence="6 7">CGMCC 4.5506</strain>
    </source>
</reference>
<dbReference type="Proteomes" id="UP000199494">
    <property type="component" value="Unassembled WGS sequence"/>
</dbReference>
<keyword evidence="4" id="KW-0274">FAD</keyword>
<dbReference type="RefSeq" id="WP_091810754.1">
    <property type="nucleotide sequence ID" value="NZ_CP016353.1"/>
</dbReference>
<proteinExistence type="inferred from homology"/>
<dbReference type="GO" id="GO:0016491">
    <property type="term" value="F:oxidoreductase activity"/>
    <property type="evidence" value="ECO:0007669"/>
    <property type="project" value="UniProtKB-KW"/>
</dbReference>
<keyword evidence="3" id="KW-0285">Flavoprotein</keyword>
<evidence type="ECO:0000256" key="2">
    <source>
        <dbReference type="ARBA" id="ARBA00010790"/>
    </source>
</evidence>
<accession>A0A222VKI0</accession>
<dbReference type="OrthoDB" id="2339873at2"/>
<organism evidence="6 7">
    <name type="scientific">Prauserella marina</name>
    <dbReference type="NCBI Taxonomy" id="530584"/>
    <lineage>
        <taxon>Bacteria</taxon>
        <taxon>Bacillati</taxon>
        <taxon>Actinomycetota</taxon>
        <taxon>Actinomycetes</taxon>
        <taxon>Pseudonocardiales</taxon>
        <taxon>Pseudonocardiaceae</taxon>
        <taxon>Prauserella</taxon>
    </lineage>
</organism>
<evidence type="ECO:0000256" key="4">
    <source>
        <dbReference type="ARBA" id="ARBA00022827"/>
    </source>
</evidence>
<evidence type="ECO:0000256" key="3">
    <source>
        <dbReference type="ARBA" id="ARBA00022630"/>
    </source>
</evidence>
<name>A0A222VKI0_9PSEU</name>
<evidence type="ECO:0000256" key="1">
    <source>
        <dbReference type="ARBA" id="ARBA00001974"/>
    </source>
</evidence>
<keyword evidence="5" id="KW-0560">Oxidoreductase</keyword>
<dbReference type="STRING" id="530584.SAMN05421630_11616"/>
<protein>
    <submittedName>
        <fullName evidence="6">Cholesterol oxidase</fullName>
    </submittedName>
</protein>